<dbReference type="RefSeq" id="WP_015802774.1">
    <property type="nucleotide sequence ID" value="NC_013093.1"/>
</dbReference>
<sequence>MEARGFGLVELPHHDPAHTRLGAVSGVDVLAVRDAAEAGRGVDGQVLKALGTPLSWQQHAWARAEHRREEFRRVARVARGV</sequence>
<dbReference type="HOGENOM" id="CLU_2566182_0_0_11"/>
<reference evidence="1 2" key="1">
    <citation type="journal article" date="2009" name="Stand. Genomic Sci.">
        <title>Complete genome sequence of Actinosynnema mirum type strain (101).</title>
        <authorList>
            <person name="Land M."/>
            <person name="Lapidus A."/>
            <person name="Mayilraj S."/>
            <person name="Chen F."/>
            <person name="Copeland A."/>
            <person name="Del Rio T.G."/>
            <person name="Nolan M."/>
            <person name="Lucas S."/>
            <person name="Tice H."/>
            <person name="Cheng J.F."/>
            <person name="Chertkov O."/>
            <person name="Bruce D."/>
            <person name="Goodwin L."/>
            <person name="Pitluck S."/>
            <person name="Rohde M."/>
            <person name="Goker M."/>
            <person name="Pati A."/>
            <person name="Ivanova N."/>
            <person name="Mavromatis K."/>
            <person name="Chen A."/>
            <person name="Palaniappan K."/>
            <person name="Hauser L."/>
            <person name="Chang Y.J."/>
            <person name="Jeffries C.C."/>
            <person name="Brettin T."/>
            <person name="Detter J.C."/>
            <person name="Han C."/>
            <person name="Chain P."/>
            <person name="Tindall B.J."/>
            <person name="Bristow J."/>
            <person name="Eisen J.A."/>
            <person name="Markowitz V."/>
            <person name="Hugenholtz P."/>
            <person name="Kyrpides N.C."/>
            <person name="Klenk H.P."/>
        </authorList>
    </citation>
    <scope>NUCLEOTIDE SEQUENCE [LARGE SCALE GENOMIC DNA]</scope>
    <source>
        <strain evidence="2">ATCC 29888 / DSM 43827 / JCM 3225 / NBRC 14064 / NCIMB 13271 / NRRL B-12336 / IMRU 3971 / 101</strain>
    </source>
</reference>
<dbReference type="EMBL" id="CP001630">
    <property type="protein sequence ID" value="ACU37887.1"/>
    <property type="molecule type" value="Genomic_DNA"/>
</dbReference>
<keyword evidence="2" id="KW-1185">Reference proteome</keyword>
<dbReference type="KEGG" id="ami:Amir_4024"/>
<name>C6WFV1_ACTMD</name>
<dbReference type="STRING" id="446462.Amir_4024"/>
<protein>
    <submittedName>
        <fullName evidence="1">Uncharacterized protein</fullName>
    </submittedName>
</protein>
<organism evidence="1 2">
    <name type="scientific">Actinosynnema mirum (strain ATCC 29888 / DSM 43827 / JCM 3225 / NBRC 14064 / NCIMB 13271 / NRRL B-12336 / IMRU 3971 / 101)</name>
    <dbReference type="NCBI Taxonomy" id="446462"/>
    <lineage>
        <taxon>Bacteria</taxon>
        <taxon>Bacillati</taxon>
        <taxon>Actinomycetota</taxon>
        <taxon>Actinomycetes</taxon>
        <taxon>Pseudonocardiales</taxon>
        <taxon>Pseudonocardiaceae</taxon>
        <taxon>Actinosynnema</taxon>
    </lineage>
</organism>
<dbReference type="Proteomes" id="UP000002213">
    <property type="component" value="Chromosome"/>
</dbReference>
<gene>
    <name evidence="1" type="ordered locus">Amir_4024</name>
</gene>
<evidence type="ECO:0000313" key="1">
    <source>
        <dbReference type="EMBL" id="ACU37887.1"/>
    </source>
</evidence>
<proteinExistence type="predicted"/>
<accession>C6WFV1</accession>
<evidence type="ECO:0000313" key="2">
    <source>
        <dbReference type="Proteomes" id="UP000002213"/>
    </source>
</evidence>
<dbReference type="AlphaFoldDB" id="C6WFV1"/>